<name>A0A4Y6PXS6_PERCE</name>
<reference evidence="5 6" key="1">
    <citation type="submission" date="2019-06" db="EMBL/GenBank/DDBJ databases">
        <title>Persicimonas caeni gen. nov., sp. nov., a predatory bacterium isolated from solar saltern.</title>
        <authorList>
            <person name="Wang S."/>
        </authorList>
    </citation>
    <scope>NUCLEOTIDE SEQUENCE [LARGE SCALE GENOMIC DNA]</scope>
    <source>
        <strain evidence="5 6">YN101</strain>
    </source>
</reference>
<dbReference type="OrthoDB" id="5500323at2"/>
<dbReference type="GO" id="GO:0003677">
    <property type="term" value="F:DNA binding"/>
    <property type="evidence" value="ECO:0007669"/>
    <property type="project" value="UniProtKB-KW"/>
</dbReference>
<dbReference type="GO" id="GO:0006355">
    <property type="term" value="P:regulation of DNA-templated transcription"/>
    <property type="evidence" value="ECO:0007669"/>
    <property type="project" value="InterPro"/>
</dbReference>
<accession>A0A5B8Y9I2</accession>
<dbReference type="Gene3D" id="1.10.10.10">
    <property type="entry name" value="Winged helix-like DNA-binding domain superfamily/Winged helix DNA-binding domain"/>
    <property type="match status" value="1"/>
</dbReference>
<dbReference type="Proteomes" id="UP000315995">
    <property type="component" value="Chromosome"/>
</dbReference>
<dbReference type="EMBL" id="CP041186">
    <property type="protein sequence ID" value="QDG53132.1"/>
    <property type="molecule type" value="Genomic_DNA"/>
</dbReference>
<accession>A0A4Y6PXS6</accession>
<dbReference type="InterPro" id="IPR016032">
    <property type="entry name" value="Sig_transdc_resp-reg_C-effctor"/>
</dbReference>
<dbReference type="PRINTS" id="PR00038">
    <property type="entry name" value="HTHLUXR"/>
</dbReference>
<dbReference type="SUPFAM" id="SSF46894">
    <property type="entry name" value="C-terminal effector domain of the bipartite response regulators"/>
    <property type="match status" value="1"/>
</dbReference>
<evidence type="ECO:0000313" key="5">
    <source>
        <dbReference type="EMBL" id="QDG53132.1"/>
    </source>
</evidence>
<keyword evidence="1" id="KW-0805">Transcription regulation</keyword>
<dbReference type="AlphaFoldDB" id="A0A4Y6PXS6"/>
<sequence>MIGIQRELVGVVEAAYRLELERHSWLQGLADVLATMARQLPGLMVYVYDASTPEAGAIVEDYALHGLPESFGEATVELNINTAPHMVREVYHRGIICSTVSEILAPHGMSPEEHPLTGRLNRRIHIADCWGVSGSNPDGRGVGIAAPLLEVSALPEEVRELWGLVGVHLATAYRLRRGVEANRAEPEAAILDPGGKLVHAEGDAADGEAREALERATRRIDRARSGPLRHEPAEALPMWRGLVEGRWSLVDRWDSDGRRYVVAHPNDPHFDEPQKLTDRERQVVAYASQGDTNARISYSLGLDEPTVEALLHSALAKLGFDSRERLGELRRFFEDPS</sequence>
<proteinExistence type="predicted"/>
<keyword evidence="3" id="KW-0804">Transcription</keyword>
<gene>
    <name evidence="5" type="ORF">FIV42_21015</name>
</gene>
<dbReference type="InterPro" id="IPR036388">
    <property type="entry name" value="WH-like_DNA-bd_sf"/>
</dbReference>
<evidence type="ECO:0000256" key="1">
    <source>
        <dbReference type="ARBA" id="ARBA00023015"/>
    </source>
</evidence>
<evidence type="ECO:0000256" key="2">
    <source>
        <dbReference type="ARBA" id="ARBA00023125"/>
    </source>
</evidence>
<feature type="domain" description="HTH luxR-type" evidence="4">
    <location>
        <begin position="290"/>
        <end position="317"/>
    </location>
</feature>
<dbReference type="PROSITE" id="PS00622">
    <property type="entry name" value="HTH_LUXR_1"/>
    <property type="match status" value="1"/>
</dbReference>
<evidence type="ECO:0000259" key="4">
    <source>
        <dbReference type="PROSITE" id="PS00622"/>
    </source>
</evidence>
<keyword evidence="2" id="KW-0238">DNA-binding</keyword>
<keyword evidence="6" id="KW-1185">Reference proteome</keyword>
<dbReference type="CDD" id="cd06170">
    <property type="entry name" value="LuxR_C_like"/>
    <property type="match status" value="1"/>
</dbReference>
<evidence type="ECO:0000313" key="6">
    <source>
        <dbReference type="Proteomes" id="UP000315995"/>
    </source>
</evidence>
<dbReference type="RefSeq" id="WP_141199593.1">
    <property type="nucleotide sequence ID" value="NZ_CP041186.1"/>
</dbReference>
<protein>
    <submittedName>
        <fullName evidence="5">Helix-turn-helix transcriptional regulator</fullName>
    </submittedName>
</protein>
<dbReference type="PANTHER" id="PTHR44688:SF16">
    <property type="entry name" value="DNA-BINDING TRANSCRIPTIONAL ACTIVATOR DEVR_DOSR"/>
    <property type="match status" value="1"/>
</dbReference>
<dbReference type="PANTHER" id="PTHR44688">
    <property type="entry name" value="DNA-BINDING TRANSCRIPTIONAL ACTIVATOR DEVR_DOSR"/>
    <property type="match status" value="1"/>
</dbReference>
<dbReference type="SMART" id="SM00421">
    <property type="entry name" value="HTH_LUXR"/>
    <property type="match status" value="1"/>
</dbReference>
<evidence type="ECO:0000256" key="3">
    <source>
        <dbReference type="ARBA" id="ARBA00023163"/>
    </source>
</evidence>
<dbReference type="InterPro" id="IPR000792">
    <property type="entry name" value="Tscrpt_reg_LuxR_C"/>
</dbReference>
<organism evidence="5 6">
    <name type="scientific">Persicimonas caeni</name>
    <dbReference type="NCBI Taxonomy" id="2292766"/>
    <lineage>
        <taxon>Bacteria</taxon>
        <taxon>Deltaproteobacteria</taxon>
        <taxon>Bradymonadales</taxon>
        <taxon>Bradymonadaceae</taxon>
        <taxon>Persicimonas</taxon>
    </lineage>
</organism>
<dbReference type="Pfam" id="PF00196">
    <property type="entry name" value="GerE"/>
    <property type="match status" value="1"/>
</dbReference>